<accession>A0A5C7FKI8</accession>
<dbReference type="RefSeq" id="WP_147803536.1">
    <property type="nucleotide sequence ID" value="NZ_CP144914.1"/>
</dbReference>
<protein>
    <submittedName>
        <fullName evidence="2">Uncharacterized protein</fullName>
    </submittedName>
</protein>
<dbReference type="KEGG" id="ahal:FTX54_012095"/>
<keyword evidence="3" id="KW-1185">Reference proteome</keyword>
<evidence type="ECO:0000313" key="2">
    <source>
        <dbReference type="EMBL" id="WWD79156.1"/>
    </source>
</evidence>
<feature type="transmembrane region" description="Helical" evidence="1">
    <location>
        <begin position="68"/>
        <end position="85"/>
    </location>
</feature>
<sequence length="86" mass="9526">MQKLLLWVGLSILIGWIAAMSINYGIYNESTDPAFISPFIDGIIFMVLMVGLYFYLWRTFMKNPSSASLQMTGVGVLAIAAAVFIL</sequence>
<keyword evidence="1" id="KW-1133">Transmembrane helix</keyword>
<evidence type="ECO:0000256" key="1">
    <source>
        <dbReference type="SAM" id="Phobius"/>
    </source>
</evidence>
<organism evidence="2 3">
    <name type="scientific">Alkalicoccus halolimnae</name>
    <dbReference type="NCBI Taxonomy" id="1667239"/>
    <lineage>
        <taxon>Bacteria</taxon>
        <taxon>Bacillati</taxon>
        <taxon>Bacillota</taxon>
        <taxon>Bacilli</taxon>
        <taxon>Bacillales</taxon>
        <taxon>Bacillaceae</taxon>
        <taxon>Alkalicoccus</taxon>
    </lineage>
</organism>
<name>A0A5C7FKI8_9BACI</name>
<feature type="transmembrane region" description="Helical" evidence="1">
    <location>
        <begin position="35"/>
        <end position="56"/>
    </location>
</feature>
<dbReference type="OrthoDB" id="2972465at2"/>
<gene>
    <name evidence="2" type="ORF">FTX54_012095</name>
</gene>
<dbReference type="EMBL" id="CP144914">
    <property type="protein sequence ID" value="WWD79156.1"/>
    <property type="molecule type" value="Genomic_DNA"/>
</dbReference>
<proteinExistence type="predicted"/>
<reference evidence="2 3" key="1">
    <citation type="submission" date="2024-01" db="EMBL/GenBank/DDBJ databases">
        <title>Complete Genome Sequence of Alkalicoccus halolimnae BZ-SZ-XJ29T, a Moderately Halophilic Bacterium Isolated from a Salt Lake.</title>
        <authorList>
            <person name="Zhao B."/>
        </authorList>
    </citation>
    <scope>NUCLEOTIDE SEQUENCE [LARGE SCALE GENOMIC DNA]</scope>
    <source>
        <strain evidence="2 3">BZ-SZ-XJ29</strain>
    </source>
</reference>
<dbReference type="Proteomes" id="UP000321816">
    <property type="component" value="Chromosome"/>
</dbReference>
<evidence type="ECO:0000313" key="3">
    <source>
        <dbReference type="Proteomes" id="UP000321816"/>
    </source>
</evidence>
<keyword evidence="1" id="KW-0812">Transmembrane</keyword>
<keyword evidence="1" id="KW-0472">Membrane</keyword>
<dbReference type="AlphaFoldDB" id="A0A5C7FKI8"/>